<name>A0A4S4FJP0_9MICO</name>
<protein>
    <submittedName>
        <fullName evidence="1">Uncharacterized protein</fullName>
    </submittedName>
</protein>
<dbReference type="AlphaFoldDB" id="A0A4S4FJP0"/>
<dbReference type="EMBL" id="SSSM01000005">
    <property type="protein sequence ID" value="THG30072.1"/>
    <property type="molecule type" value="Genomic_DNA"/>
</dbReference>
<keyword evidence="2" id="KW-1185">Reference proteome</keyword>
<proteinExistence type="predicted"/>
<gene>
    <name evidence="1" type="ORF">E6C64_15665</name>
</gene>
<dbReference type="Proteomes" id="UP000309133">
    <property type="component" value="Unassembled WGS sequence"/>
</dbReference>
<organism evidence="1 2">
    <name type="scientific">Naasia lichenicola</name>
    <dbReference type="NCBI Taxonomy" id="2565933"/>
    <lineage>
        <taxon>Bacteria</taxon>
        <taxon>Bacillati</taxon>
        <taxon>Actinomycetota</taxon>
        <taxon>Actinomycetes</taxon>
        <taxon>Micrococcales</taxon>
        <taxon>Microbacteriaceae</taxon>
        <taxon>Naasia</taxon>
    </lineage>
</organism>
<dbReference type="RefSeq" id="WP_136428461.1">
    <property type="nucleotide sequence ID" value="NZ_SSSM01000005.1"/>
</dbReference>
<accession>A0A4S4FJP0</accession>
<evidence type="ECO:0000313" key="2">
    <source>
        <dbReference type="Proteomes" id="UP000309133"/>
    </source>
</evidence>
<sequence length="99" mass="10831">MTMKRVRYDGEELIMLDEVADGFIRYALALGQRGGVDVVTVPTLTVSGASQTVQIYLNPSIHLSSRPIDEPQDDRHPTAAFLAELELRSAGVETSLSKD</sequence>
<comment type="caution">
    <text evidence="1">The sequence shown here is derived from an EMBL/GenBank/DDBJ whole genome shotgun (WGS) entry which is preliminary data.</text>
</comment>
<dbReference type="OrthoDB" id="5119511at2"/>
<reference evidence="1 2" key="1">
    <citation type="submission" date="2019-04" db="EMBL/GenBank/DDBJ databases">
        <authorList>
            <person name="Jiang L."/>
        </authorList>
    </citation>
    <scope>NUCLEOTIDE SEQUENCE [LARGE SCALE GENOMIC DNA]</scope>
    <source>
        <strain evidence="1 2">YIM 131853</strain>
    </source>
</reference>
<evidence type="ECO:0000313" key="1">
    <source>
        <dbReference type="EMBL" id="THG30072.1"/>
    </source>
</evidence>